<feature type="domain" description="Integrase catalytic" evidence="5">
    <location>
        <begin position="439"/>
        <end position="609"/>
    </location>
</feature>
<protein>
    <submittedName>
        <fullName evidence="6">Uncharacterized protein</fullName>
    </submittedName>
</protein>
<keyword evidence="2" id="KW-0862">Zinc</keyword>
<dbReference type="SUPFAM" id="SSF53098">
    <property type="entry name" value="Ribonuclease H-like"/>
    <property type="match status" value="1"/>
</dbReference>
<gene>
    <name evidence="6" type="ORF">SLEP1_g25005</name>
</gene>
<feature type="chain" id="PRO_5043371955" evidence="3">
    <location>
        <begin position="18"/>
        <end position="1004"/>
    </location>
</feature>
<dbReference type="PANTHER" id="PTHR47592">
    <property type="entry name" value="PBF68 PROTEIN"/>
    <property type="match status" value="1"/>
</dbReference>
<dbReference type="SUPFAM" id="SSF56672">
    <property type="entry name" value="DNA/RNA polymerases"/>
    <property type="match status" value="1"/>
</dbReference>
<evidence type="ECO:0000259" key="5">
    <source>
        <dbReference type="PROSITE" id="PS50994"/>
    </source>
</evidence>
<dbReference type="GO" id="GO:0004190">
    <property type="term" value="F:aspartic-type endopeptidase activity"/>
    <property type="evidence" value="ECO:0007669"/>
    <property type="project" value="UniProtKB-KW"/>
</dbReference>
<comment type="caution">
    <text evidence="6">The sequence shown here is derived from an EMBL/GenBank/DDBJ whole genome shotgun (WGS) entry which is preliminary data.</text>
</comment>
<dbReference type="Gene3D" id="3.30.420.10">
    <property type="entry name" value="Ribonuclease H-like superfamily/Ribonuclease H"/>
    <property type="match status" value="1"/>
</dbReference>
<evidence type="ECO:0000256" key="3">
    <source>
        <dbReference type="SAM" id="SignalP"/>
    </source>
</evidence>
<dbReference type="InterPro" id="IPR057670">
    <property type="entry name" value="SH3_retrovirus"/>
</dbReference>
<feature type="domain" description="CCHC-type" evidence="4">
    <location>
        <begin position="218"/>
        <end position="231"/>
    </location>
</feature>
<dbReference type="GO" id="GO:0003676">
    <property type="term" value="F:nucleic acid binding"/>
    <property type="evidence" value="ECO:0007669"/>
    <property type="project" value="InterPro"/>
</dbReference>
<dbReference type="InterPro" id="IPR025724">
    <property type="entry name" value="GAG-pre-integrase_dom"/>
</dbReference>
<dbReference type="InterPro" id="IPR001878">
    <property type="entry name" value="Znf_CCHC"/>
</dbReference>
<dbReference type="Pfam" id="PF22936">
    <property type="entry name" value="Pol_BBD"/>
    <property type="match status" value="1"/>
</dbReference>
<dbReference type="Proteomes" id="UP001054252">
    <property type="component" value="Unassembled WGS sequence"/>
</dbReference>
<proteinExistence type="predicted"/>
<evidence type="ECO:0000313" key="7">
    <source>
        <dbReference type="Proteomes" id="UP001054252"/>
    </source>
</evidence>
<accession>A0AAV5JRR3</accession>
<dbReference type="AlphaFoldDB" id="A0AAV5JRR3"/>
<keyword evidence="7" id="KW-1185">Reference proteome</keyword>
<keyword evidence="2" id="KW-0863">Zinc-finger</keyword>
<dbReference type="PROSITE" id="PS50994">
    <property type="entry name" value="INTEGRASE"/>
    <property type="match status" value="1"/>
</dbReference>
<keyword evidence="1" id="KW-0064">Aspartyl protease</keyword>
<name>A0AAV5JRR3_9ROSI</name>
<reference evidence="6 7" key="1">
    <citation type="journal article" date="2021" name="Commun. Biol.">
        <title>The genome of Shorea leprosula (Dipterocarpaceae) highlights the ecological relevance of drought in aseasonal tropical rainforests.</title>
        <authorList>
            <person name="Ng K.K.S."/>
            <person name="Kobayashi M.J."/>
            <person name="Fawcett J.A."/>
            <person name="Hatakeyama M."/>
            <person name="Paape T."/>
            <person name="Ng C.H."/>
            <person name="Ang C.C."/>
            <person name="Tnah L.H."/>
            <person name="Lee C.T."/>
            <person name="Nishiyama T."/>
            <person name="Sese J."/>
            <person name="O'Brien M.J."/>
            <person name="Copetti D."/>
            <person name="Mohd Noor M.I."/>
            <person name="Ong R.C."/>
            <person name="Putra M."/>
            <person name="Sireger I.Z."/>
            <person name="Indrioko S."/>
            <person name="Kosugi Y."/>
            <person name="Izuno A."/>
            <person name="Isagi Y."/>
            <person name="Lee S.L."/>
            <person name="Shimizu K.K."/>
        </authorList>
    </citation>
    <scope>NUCLEOTIDE SEQUENCE [LARGE SCALE GENOMIC DNA]</scope>
    <source>
        <strain evidence="6">214</strain>
    </source>
</reference>
<dbReference type="Pfam" id="PF25597">
    <property type="entry name" value="SH3_retrovirus"/>
    <property type="match status" value="1"/>
</dbReference>
<dbReference type="InterPro" id="IPR013103">
    <property type="entry name" value="RVT_2"/>
</dbReference>
<dbReference type="EMBL" id="BPVZ01000040">
    <property type="protein sequence ID" value="GKV14084.1"/>
    <property type="molecule type" value="Genomic_DNA"/>
</dbReference>
<dbReference type="Pfam" id="PF14223">
    <property type="entry name" value="Retrotran_gag_2"/>
    <property type="match status" value="1"/>
</dbReference>
<evidence type="ECO:0000256" key="1">
    <source>
        <dbReference type="ARBA" id="ARBA00022750"/>
    </source>
</evidence>
<feature type="signal peptide" evidence="3">
    <location>
        <begin position="1"/>
        <end position="17"/>
    </location>
</feature>
<dbReference type="InterPro" id="IPR054722">
    <property type="entry name" value="PolX-like_BBD"/>
</dbReference>
<dbReference type="PROSITE" id="PS50158">
    <property type="entry name" value="ZF_CCHC"/>
    <property type="match status" value="1"/>
</dbReference>
<dbReference type="InterPro" id="IPR043502">
    <property type="entry name" value="DNA/RNA_pol_sf"/>
</dbReference>
<evidence type="ECO:0000313" key="6">
    <source>
        <dbReference type="EMBL" id="GKV14084.1"/>
    </source>
</evidence>
<dbReference type="PANTHER" id="PTHR47592:SF29">
    <property type="entry name" value="ZINC FINGER, CCHC-TYPE"/>
    <property type="match status" value="1"/>
</dbReference>
<dbReference type="InterPro" id="IPR012337">
    <property type="entry name" value="RNaseH-like_sf"/>
</dbReference>
<dbReference type="Pfam" id="PF13976">
    <property type="entry name" value="gag_pre-integrs"/>
    <property type="match status" value="1"/>
</dbReference>
<dbReference type="GO" id="GO:0015074">
    <property type="term" value="P:DNA integration"/>
    <property type="evidence" value="ECO:0007669"/>
    <property type="project" value="InterPro"/>
</dbReference>
<keyword evidence="1" id="KW-0645">Protease</keyword>
<evidence type="ECO:0000256" key="2">
    <source>
        <dbReference type="PROSITE-ProRule" id="PRU00047"/>
    </source>
</evidence>
<dbReference type="InterPro" id="IPR036397">
    <property type="entry name" value="RNaseH_sf"/>
</dbReference>
<dbReference type="Pfam" id="PF07727">
    <property type="entry name" value="RVT_2"/>
    <property type="match status" value="1"/>
</dbReference>
<sequence length="1004" mass="116477">MRILLTTLNIIYVLTDAQPEENENETLQDTRKRKKWENDDYVYRGCILNGMSDSLFDTYVHEFTAKELWDKLEARYMNEDATSKKFLVTIWNNYKMIDNKSVMEQFREIEKLLNSLKQYDMKMDESIVVSSIIDKLPHAWKDFKRTLKHKKEDISLENLANSLRLEEQYRAENEKEQKVQISDVHVLEEGTSSKPKKPFKKEYSVKQNQKFKEQKGACFHCGKTRHFQRECYFLKKKRKAPALSHEKFIAVISEIHLMEDDTTWWIDSGATKHVCKDKSLFKTLKLEPEGNVLYVGNSAAIQMKGKGTVDLEFTSGKVVTLTDVHYVPNIRKYLVLASLLNKFGFKLVFEADKFILSKVGIFVGKGYACEGMFKMNINYNINNKGVVSAYILDSFNLWHHRLGHVNFKKMHEMSKLELIPTLPKNESQCKTCMLTKITRIHFPKIERVSKLLDLVHSVVCDMHSTPTIGGKKYYVTFIDDYSKFCYVYLLNTKDEAMEKFKVYKVEVELQSETFIKCLRTDRGGEYYDPSYFEFTGIIHEITTPYTPQQNGVAERKNRVLTEMVNAMLSTSGLSPGFWGEALLTACHILNRVPTKNGQVIPYELWKKRKPNLNYLRVSGCRAIVRVPEPKRKKLGERGIECIFLGYAKNGKAYRFMVIEPNDSINVNTIIESRDAIFEESRFNSIPRPKEAIAENSEQRIEDNLEENKLEENIQVRRSKRARKARTYGPEFYMFLIERTREKIRKATKFCYNIEADLVTFEEAIKSQDSTFWKEAIDEEMSSIMGNNTWILVDLPPGCKPIGCKWIFKKKLKVDGTIDKFKARLVAKGCSQKHGIDYFDTYALVARIATIRVLIALASIYKLVIHQMDAKIAFLNGELDEEVYMEQPEGFVMPGQEKKVWKLIKSLYGLKQAPKKWHQKFDEVVLANGFKLNEADKCVYSKFKNGQGVLICLYVDDMLIFGTNIEQVEETKKFLSRNFSMNDMGAADVILGIKIHRDCDNLILS</sequence>
<dbReference type="InterPro" id="IPR001584">
    <property type="entry name" value="Integrase_cat-core"/>
</dbReference>
<keyword evidence="3" id="KW-0732">Signal</keyword>
<keyword evidence="2" id="KW-0479">Metal-binding</keyword>
<organism evidence="6 7">
    <name type="scientific">Rubroshorea leprosula</name>
    <dbReference type="NCBI Taxonomy" id="152421"/>
    <lineage>
        <taxon>Eukaryota</taxon>
        <taxon>Viridiplantae</taxon>
        <taxon>Streptophyta</taxon>
        <taxon>Embryophyta</taxon>
        <taxon>Tracheophyta</taxon>
        <taxon>Spermatophyta</taxon>
        <taxon>Magnoliopsida</taxon>
        <taxon>eudicotyledons</taxon>
        <taxon>Gunneridae</taxon>
        <taxon>Pentapetalae</taxon>
        <taxon>rosids</taxon>
        <taxon>malvids</taxon>
        <taxon>Malvales</taxon>
        <taxon>Dipterocarpaceae</taxon>
        <taxon>Rubroshorea</taxon>
    </lineage>
</organism>
<evidence type="ECO:0000259" key="4">
    <source>
        <dbReference type="PROSITE" id="PS50158"/>
    </source>
</evidence>
<keyword evidence="1" id="KW-0378">Hydrolase</keyword>
<dbReference type="GO" id="GO:0008270">
    <property type="term" value="F:zinc ion binding"/>
    <property type="evidence" value="ECO:0007669"/>
    <property type="project" value="UniProtKB-KW"/>
</dbReference>